<name>A0A0V0H6A3_SOLCH</name>
<evidence type="ECO:0000313" key="1">
    <source>
        <dbReference type="EMBL" id="JAP15887.1"/>
    </source>
</evidence>
<sequence>MTMLFKSLRLRYAFLGLKLLSLNRLYQMRCLIGSFKPSNDIQFQYLHQKVTSQFSSWLLLALFCL</sequence>
<accession>A0A0V0H6A3</accession>
<proteinExistence type="predicted"/>
<dbReference type="AlphaFoldDB" id="A0A0V0H6A3"/>
<protein>
    <submittedName>
        <fullName evidence="1">Putative ovule protein</fullName>
    </submittedName>
</protein>
<reference evidence="1" key="1">
    <citation type="submission" date="2015-12" db="EMBL/GenBank/DDBJ databases">
        <title>Gene expression during late stages of embryo sac development: a critical building block for successful pollen-pistil interactions.</title>
        <authorList>
            <person name="Liu Y."/>
            <person name="Joly V."/>
            <person name="Sabar M."/>
            <person name="Matton D.P."/>
        </authorList>
    </citation>
    <scope>NUCLEOTIDE SEQUENCE</scope>
</reference>
<dbReference type="EMBL" id="GEDG01024546">
    <property type="protein sequence ID" value="JAP15887.1"/>
    <property type="molecule type" value="Transcribed_RNA"/>
</dbReference>
<organism evidence="1">
    <name type="scientific">Solanum chacoense</name>
    <name type="common">Chaco potato</name>
    <dbReference type="NCBI Taxonomy" id="4108"/>
    <lineage>
        <taxon>Eukaryota</taxon>
        <taxon>Viridiplantae</taxon>
        <taxon>Streptophyta</taxon>
        <taxon>Embryophyta</taxon>
        <taxon>Tracheophyta</taxon>
        <taxon>Spermatophyta</taxon>
        <taxon>Magnoliopsida</taxon>
        <taxon>eudicotyledons</taxon>
        <taxon>Gunneridae</taxon>
        <taxon>Pentapetalae</taxon>
        <taxon>asterids</taxon>
        <taxon>lamiids</taxon>
        <taxon>Solanales</taxon>
        <taxon>Solanaceae</taxon>
        <taxon>Solanoideae</taxon>
        <taxon>Solaneae</taxon>
        <taxon>Solanum</taxon>
    </lineage>
</organism>